<dbReference type="Pfam" id="PF17207">
    <property type="entry name" value="MCM_OB"/>
    <property type="match status" value="1"/>
</dbReference>
<comment type="caution">
    <text evidence="18">The sequence shown here is derived from an EMBL/GenBank/DDBJ whole genome shotgun (WGS) entry which is preliminary data.</text>
</comment>
<evidence type="ECO:0000313" key="18">
    <source>
        <dbReference type="EMBL" id="GAX76612.1"/>
    </source>
</evidence>
<keyword evidence="8 15" id="KW-0067">ATP-binding</keyword>
<feature type="region of interest" description="Disordered" evidence="16">
    <location>
        <begin position="427"/>
        <end position="453"/>
    </location>
</feature>
<evidence type="ECO:0000256" key="14">
    <source>
        <dbReference type="ARBA" id="ARBA00069556"/>
    </source>
</evidence>
<keyword evidence="10" id="KW-0234">DNA repair</keyword>
<feature type="compositionally biased region" description="Basic residues" evidence="16">
    <location>
        <begin position="346"/>
        <end position="365"/>
    </location>
</feature>
<comment type="catalytic activity">
    <reaction evidence="13">
        <text>ATP + H2O = ADP + phosphate + H(+)</text>
        <dbReference type="Rhea" id="RHEA:13065"/>
        <dbReference type="ChEBI" id="CHEBI:15377"/>
        <dbReference type="ChEBI" id="CHEBI:15378"/>
        <dbReference type="ChEBI" id="CHEBI:30616"/>
        <dbReference type="ChEBI" id="CHEBI:43474"/>
        <dbReference type="ChEBI" id="CHEBI:456216"/>
        <dbReference type="EC" id="3.6.4.12"/>
    </reaction>
</comment>
<dbReference type="Pfam" id="PF00493">
    <property type="entry name" value="MCM"/>
    <property type="match status" value="1"/>
</dbReference>
<dbReference type="InterPro" id="IPR027417">
    <property type="entry name" value="P-loop_NTPase"/>
</dbReference>
<keyword evidence="19" id="KW-1185">Reference proteome</keyword>
<keyword evidence="6" id="KW-0378">Hydrolase</keyword>
<dbReference type="EMBL" id="BEGY01000018">
    <property type="protein sequence ID" value="GAX76612.1"/>
    <property type="molecule type" value="Genomic_DNA"/>
</dbReference>
<dbReference type="Gene3D" id="3.40.50.300">
    <property type="entry name" value="P-loop containing nucleotide triphosphate hydrolases"/>
    <property type="match status" value="1"/>
</dbReference>
<dbReference type="CDD" id="cd22247">
    <property type="entry name" value="MCM8_WHD"/>
    <property type="match status" value="1"/>
</dbReference>
<dbReference type="PANTHER" id="PTHR11630:SF47">
    <property type="entry name" value="DNA HELICASE MCM8"/>
    <property type="match status" value="1"/>
</dbReference>
<dbReference type="SMART" id="SM00350">
    <property type="entry name" value="MCM"/>
    <property type="match status" value="1"/>
</dbReference>
<keyword evidence="5" id="KW-0227">DNA damage</keyword>
<proteinExistence type="inferred from homology"/>
<keyword evidence="7" id="KW-0347">Helicase</keyword>
<dbReference type="FunFam" id="2.20.28.10:FF:000007">
    <property type="entry name" value="DNA helicase MCM8 isoform X1"/>
    <property type="match status" value="1"/>
</dbReference>
<name>A0A250X149_9CHLO</name>
<feature type="region of interest" description="Disordered" evidence="16">
    <location>
        <begin position="317"/>
        <end position="380"/>
    </location>
</feature>
<evidence type="ECO:0000256" key="5">
    <source>
        <dbReference type="ARBA" id="ARBA00022763"/>
    </source>
</evidence>
<keyword evidence="4 15" id="KW-0547">Nucleotide-binding</keyword>
<dbReference type="InterPro" id="IPR003593">
    <property type="entry name" value="AAA+_ATPase"/>
</dbReference>
<dbReference type="PRINTS" id="PR01657">
    <property type="entry name" value="MCMFAMILY"/>
</dbReference>
<evidence type="ECO:0000256" key="10">
    <source>
        <dbReference type="ARBA" id="ARBA00023204"/>
    </source>
</evidence>
<comment type="similarity">
    <text evidence="2 15">Belongs to the MCM family.</text>
</comment>
<dbReference type="Proteomes" id="UP000232323">
    <property type="component" value="Unassembled WGS sequence"/>
</dbReference>
<dbReference type="SUPFAM" id="SSF52540">
    <property type="entry name" value="P-loop containing nucleoside triphosphate hydrolases"/>
    <property type="match status" value="1"/>
</dbReference>
<accession>A0A250X149</accession>
<dbReference type="GO" id="GO:0042555">
    <property type="term" value="C:MCM complex"/>
    <property type="evidence" value="ECO:0007669"/>
    <property type="project" value="TreeGrafter"/>
</dbReference>
<dbReference type="GO" id="GO:0000724">
    <property type="term" value="P:double-strand break repair via homologous recombination"/>
    <property type="evidence" value="ECO:0007669"/>
    <property type="project" value="UniProtKB-ARBA"/>
</dbReference>
<gene>
    <name evidence="18" type="ORF">CEUSTIGMA_g4058.t1</name>
</gene>
<dbReference type="InterPro" id="IPR033762">
    <property type="entry name" value="MCM_OB"/>
</dbReference>
<evidence type="ECO:0000256" key="3">
    <source>
        <dbReference type="ARBA" id="ARBA00012551"/>
    </source>
</evidence>
<dbReference type="OrthoDB" id="422555at2759"/>
<evidence type="ECO:0000256" key="4">
    <source>
        <dbReference type="ARBA" id="ARBA00022741"/>
    </source>
</evidence>
<dbReference type="Pfam" id="PF17855">
    <property type="entry name" value="MCM_lid"/>
    <property type="match status" value="1"/>
</dbReference>
<keyword evidence="11" id="KW-0539">Nucleus</keyword>
<dbReference type="SUPFAM" id="SSF50249">
    <property type="entry name" value="Nucleic acid-binding proteins"/>
    <property type="match status" value="1"/>
</dbReference>
<dbReference type="InterPro" id="IPR001208">
    <property type="entry name" value="MCM_dom"/>
</dbReference>
<evidence type="ECO:0000256" key="12">
    <source>
        <dbReference type="ARBA" id="ARBA00042306"/>
    </source>
</evidence>
<evidence type="ECO:0000256" key="6">
    <source>
        <dbReference type="ARBA" id="ARBA00022801"/>
    </source>
</evidence>
<keyword evidence="9 15" id="KW-0238">DNA-binding</keyword>
<feature type="region of interest" description="Disordered" evidence="16">
    <location>
        <begin position="575"/>
        <end position="594"/>
    </location>
</feature>
<evidence type="ECO:0000256" key="9">
    <source>
        <dbReference type="ARBA" id="ARBA00023125"/>
    </source>
</evidence>
<dbReference type="GO" id="GO:0005524">
    <property type="term" value="F:ATP binding"/>
    <property type="evidence" value="ECO:0007669"/>
    <property type="project" value="UniProtKB-KW"/>
</dbReference>
<evidence type="ECO:0000256" key="8">
    <source>
        <dbReference type="ARBA" id="ARBA00022840"/>
    </source>
</evidence>
<dbReference type="PROSITE" id="PS50051">
    <property type="entry name" value="MCM_2"/>
    <property type="match status" value="1"/>
</dbReference>
<comment type="subcellular location">
    <subcellularLocation>
        <location evidence="1">Nucleus</location>
    </subcellularLocation>
</comment>
<evidence type="ECO:0000256" key="7">
    <source>
        <dbReference type="ARBA" id="ARBA00022806"/>
    </source>
</evidence>
<dbReference type="Gene3D" id="2.20.28.10">
    <property type="match status" value="1"/>
</dbReference>
<evidence type="ECO:0000256" key="15">
    <source>
        <dbReference type="RuleBase" id="RU004070"/>
    </source>
</evidence>
<evidence type="ECO:0000256" key="11">
    <source>
        <dbReference type="ARBA" id="ARBA00023242"/>
    </source>
</evidence>
<dbReference type="GO" id="GO:0003697">
    <property type="term" value="F:single-stranded DNA binding"/>
    <property type="evidence" value="ECO:0007669"/>
    <property type="project" value="TreeGrafter"/>
</dbReference>
<dbReference type="EC" id="3.6.4.12" evidence="3"/>
<dbReference type="SMART" id="SM00382">
    <property type="entry name" value="AAA"/>
    <property type="match status" value="1"/>
</dbReference>
<dbReference type="InterPro" id="IPR012340">
    <property type="entry name" value="NA-bd_OB-fold"/>
</dbReference>
<feature type="compositionally biased region" description="Basic and acidic residues" evidence="16">
    <location>
        <begin position="335"/>
        <end position="344"/>
    </location>
</feature>
<dbReference type="InterPro" id="IPR056875">
    <property type="entry name" value="MCM8/REC_WHD"/>
</dbReference>
<dbReference type="GO" id="GO:0016787">
    <property type="term" value="F:hydrolase activity"/>
    <property type="evidence" value="ECO:0007669"/>
    <property type="project" value="UniProtKB-KW"/>
</dbReference>
<evidence type="ECO:0000259" key="17">
    <source>
        <dbReference type="PROSITE" id="PS50051"/>
    </source>
</evidence>
<dbReference type="InterPro" id="IPR018525">
    <property type="entry name" value="MCM_CS"/>
</dbReference>
<protein>
    <recommendedName>
        <fullName evidence="14">Probable DNA helicase MCM8</fullName>
        <ecNumber evidence="3">3.6.4.12</ecNumber>
    </recommendedName>
    <alternativeName>
        <fullName evidence="12">Minichromosome maintenance 8</fullName>
    </alternativeName>
</protein>
<dbReference type="InterPro" id="IPR031327">
    <property type="entry name" value="MCM"/>
</dbReference>
<evidence type="ECO:0000256" key="16">
    <source>
        <dbReference type="SAM" id="MobiDB-lite"/>
    </source>
</evidence>
<evidence type="ECO:0000256" key="2">
    <source>
        <dbReference type="ARBA" id="ARBA00008010"/>
    </source>
</evidence>
<dbReference type="STRING" id="1157962.A0A250X149"/>
<dbReference type="GO" id="GO:0005634">
    <property type="term" value="C:nucleus"/>
    <property type="evidence" value="ECO:0007669"/>
    <property type="project" value="UniProtKB-SubCell"/>
</dbReference>
<dbReference type="GO" id="GO:0006260">
    <property type="term" value="P:DNA replication"/>
    <property type="evidence" value="ECO:0007669"/>
    <property type="project" value="InterPro"/>
</dbReference>
<feature type="compositionally biased region" description="Basic and acidic residues" evidence="16">
    <location>
        <begin position="433"/>
        <end position="451"/>
    </location>
</feature>
<evidence type="ECO:0000313" key="19">
    <source>
        <dbReference type="Proteomes" id="UP000232323"/>
    </source>
</evidence>
<dbReference type="Pfam" id="PF25051">
    <property type="entry name" value="WHD_MCM8"/>
    <property type="match status" value="1"/>
</dbReference>
<evidence type="ECO:0000256" key="1">
    <source>
        <dbReference type="ARBA" id="ARBA00004123"/>
    </source>
</evidence>
<dbReference type="Gene3D" id="2.40.50.140">
    <property type="entry name" value="Nucleic acid-binding proteins"/>
    <property type="match status" value="1"/>
</dbReference>
<dbReference type="PROSITE" id="PS00847">
    <property type="entry name" value="MCM_1"/>
    <property type="match status" value="1"/>
</dbReference>
<dbReference type="GO" id="GO:0017116">
    <property type="term" value="F:single-stranded DNA helicase activity"/>
    <property type="evidence" value="ECO:0007669"/>
    <property type="project" value="TreeGrafter"/>
</dbReference>
<evidence type="ECO:0000256" key="13">
    <source>
        <dbReference type="ARBA" id="ARBA00047995"/>
    </source>
</evidence>
<organism evidence="18 19">
    <name type="scientific">Chlamydomonas eustigma</name>
    <dbReference type="NCBI Taxonomy" id="1157962"/>
    <lineage>
        <taxon>Eukaryota</taxon>
        <taxon>Viridiplantae</taxon>
        <taxon>Chlorophyta</taxon>
        <taxon>core chlorophytes</taxon>
        <taxon>Chlorophyceae</taxon>
        <taxon>CS clade</taxon>
        <taxon>Chlamydomonadales</taxon>
        <taxon>Chlamydomonadaceae</taxon>
        <taxon>Chlamydomonas</taxon>
    </lineage>
</organism>
<dbReference type="PANTHER" id="PTHR11630">
    <property type="entry name" value="DNA REPLICATION LICENSING FACTOR MCM FAMILY MEMBER"/>
    <property type="match status" value="1"/>
</dbReference>
<reference evidence="18 19" key="1">
    <citation type="submission" date="2017-08" db="EMBL/GenBank/DDBJ databases">
        <title>Acidophilic green algal genome provides insights into adaptation to an acidic environment.</title>
        <authorList>
            <person name="Hirooka S."/>
            <person name="Hirose Y."/>
            <person name="Kanesaki Y."/>
            <person name="Higuchi S."/>
            <person name="Fujiwara T."/>
            <person name="Onuma R."/>
            <person name="Era A."/>
            <person name="Ohbayashi R."/>
            <person name="Uzuka A."/>
            <person name="Nozaki H."/>
            <person name="Yoshikawa H."/>
            <person name="Miyagishima S.Y."/>
        </authorList>
    </citation>
    <scope>NUCLEOTIDE SEQUENCE [LARGE SCALE GENOMIC DNA]</scope>
    <source>
        <strain evidence="18 19">NIES-2499</strain>
    </source>
</reference>
<feature type="domain" description="MCM C-terminal AAA(+) ATPase" evidence="17">
    <location>
        <begin position="1103"/>
        <end position="1325"/>
    </location>
</feature>
<dbReference type="InterPro" id="IPR041562">
    <property type="entry name" value="MCM_lid"/>
</dbReference>
<sequence>MMSGTEIMFKITDGLNKAGVRFWVTTLTGSLLLPDTPLVLVPAVAVRVPPEQYDNIMDTYLSELLGCGCGTGGSIKGTASLTHQLEVNEKYLQAPSSKLDSITNEHASPAMQLDIIPQGVNNDAPDFICPPQGVNTAGPRLFKGREDQQHIQVRCNQTAATNKTLGSARADAPKPIKEVLQSRPYSPTTTTTFKDDPVTVAAEFKQFPPHMKASTHLHPNANQLPPMPFMTAVHCESAGELADLNAHHSSLGPADHLAAAVIGNPSSGQLKDAATKVHDLNSKEVNRTPLVTSINSGHYHIIEGARDHSLLESYGTRKQHYKESVSRNGRKTRIKMSEDVDVNPKHCSRRRLSRSRGRTPSKARSRSLSSERQSLRCRSGKKDDRSLQICTWNEDCEHYMKGGHANVENEEGPSAHQLHATRKRLFIPPDSESPMRKSVKEDGGEVPEKVGDNGMACIGDEVGDDMVAELISHPHNHHVGEGDSPGLTLSATTALHHPPRGPVIGSCMEYPKEARSGVRYLSPADNFELYTQDGRSLGKYYLDGFWKLIESSDVAEGYLVRVEYGHDSYLNVSKRSHGTRSQRELMSGEEDVGPSFKEKHKKLRDIDREDQRDIEKGELGALHKQGQRVPQEEARRNATYLPASEGPISSDSPAVTWFRLRSLKHELKIWYQLGKSEIFRFTFNRKKEALVEFLLAQGLSSSVFDTRSLTDIYEISNAEAVKVLEDLRYVNFKIVKMGGRDQLLFWMVSCLTTNLKEQAWQWLKSKILLVGAAGDELAISLNIPEFAAACKVSEVVDAVNMQPSEAIPCLSISFHEVLTGVHGTKLETSLGYSVTTVPPPHIRPTHVNPEMFIRQLKGSFIGRCVTMRGTVVRMGVTRPLATEMAFMCGKCGSKIISKFPDGKFTPPTRCSEKGCRSKTFGPNRASARCRDWRKIRIQELVGADKQQAGQVPRTLDVEMWDDLVNSCMVGDVVVVTGAVKVLATGDDIGKLGSGKGQKQDLFLLYLEALSIQNPNSSLRAVSGCGQLQRLCTSREGQALHGASSCAELVGAAGMMGPVHGLPPGGFTSRDLEFINKFTQARKCGSSFLKSSYCRIMMEYDGDQLRQLVHSLCPSILGQELVKAGLLLALMGGVRKGGGTANSVPTRGDIHVLVVGDPGLGKSQMLQAAAAVSPRGLYVILQAAAAVSPRGLYVCGKTSSSAGLTVSVVRDAITGEHVFEAGAVVLADGGTCCIDEFDKMTTEHQALLEAMEQQEVSVAKAGLVASLPARTSILAAANPVEGHFNKTKTVAENLKISAAMLSRFDLIFILMDRPDDALDHCVSEHVLALHSGQAGRPEAARQRLLEFRSQSVPLLPGPSGSSQHDPSRLPLSQRLMTRHGDDDPLPPQLLRKYIAYAKQYVHPRLSDEARQVIGSFYLHLRGQTVPGSSTPVTARQLESMVRLSEARARLELREEVTREDAEVQGSTHLVGGHLGGCRDHHHALTLSSVIPTKFGEIVVQYSEVHWLQDVVEIMREALYNRLLDDITCVDFRQQGGGGRPGSKAAEAKRFLTALRRTAERQGGGRNTFSLGELFSLANEINLQVKDVSAFISHLNDGGDLLKAGGGMYKIRGVNPAAATPSPAGFSQQFSGAASGSVRVLPSQFTMPAAVSGHVGFGWDTPMSSPAH</sequence>